<organism evidence="1 2">
    <name type="scientific">Puccinia striiformis</name>
    <dbReference type="NCBI Taxonomy" id="27350"/>
    <lineage>
        <taxon>Eukaryota</taxon>
        <taxon>Fungi</taxon>
        <taxon>Dikarya</taxon>
        <taxon>Basidiomycota</taxon>
        <taxon>Pucciniomycotina</taxon>
        <taxon>Pucciniomycetes</taxon>
        <taxon>Pucciniales</taxon>
        <taxon>Pucciniaceae</taxon>
        <taxon>Puccinia</taxon>
    </lineage>
</organism>
<dbReference type="EMBL" id="PKSM01000355">
    <property type="protein sequence ID" value="POV96841.1"/>
    <property type="molecule type" value="Genomic_DNA"/>
</dbReference>
<dbReference type="AlphaFoldDB" id="A0A2S4UI15"/>
<comment type="caution">
    <text evidence="1">The sequence shown here is derived from an EMBL/GenBank/DDBJ whole genome shotgun (WGS) entry which is preliminary data.</text>
</comment>
<reference evidence="2" key="2">
    <citation type="journal article" date="2018" name="BMC Genomics">
        <title>Genomic insights into host adaptation between the wheat stripe rust pathogen (Puccinia striiformis f. sp. tritici) and the barley stripe rust pathogen (Puccinia striiformis f. sp. hordei).</title>
        <authorList>
            <person name="Xia C."/>
            <person name="Wang M."/>
            <person name="Yin C."/>
            <person name="Cornejo O.E."/>
            <person name="Hulbert S.H."/>
            <person name="Chen X."/>
        </authorList>
    </citation>
    <scope>NUCLEOTIDE SEQUENCE [LARGE SCALE GENOMIC DNA]</scope>
    <source>
        <strain evidence="2">93TX-2</strain>
    </source>
</reference>
<sequence length="104" mass="11527">MIFCIQSHGGAETGKKRHRHRPINRLYEYILATVIKAGQKSIIRPIQAQASSSNKKHSDLPDPLLQLGSLMKPSKASTSSNHSIFSLLSCNMDHITVKYNKAAN</sequence>
<gene>
    <name evidence="1" type="ORF">PSHT_14921</name>
</gene>
<evidence type="ECO:0000313" key="1">
    <source>
        <dbReference type="EMBL" id="POV96841.1"/>
    </source>
</evidence>
<accession>A0A2S4UI15</accession>
<name>A0A2S4UI15_9BASI</name>
<dbReference type="Proteomes" id="UP000238274">
    <property type="component" value="Unassembled WGS sequence"/>
</dbReference>
<reference evidence="1 2" key="1">
    <citation type="submission" date="2017-12" db="EMBL/GenBank/DDBJ databases">
        <title>Gene loss provides genomic basis for host adaptation in cereal stripe rust fungi.</title>
        <authorList>
            <person name="Xia C."/>
        </authorList>
    </citation>
    <scope>NUCLEOTIDE SEQUENCE [LARGE SCALE GENOMIC DNA]</scope>
    <source>
        <strain evidence="1 2">93TX-2</strain>
    </source>
</reference>
<evidence type="ECO:0000313" key="2">
    <source>
        <dbReference type="Proteomes" id="UP000238274"/>
    </source>
</evidence>
<keyword evidence="2" id="KW-1185">Reference proteome</keyword>
<dbReference type="VEuPathDB" id="FungiDB:PSHT_14921"/>
<protein>
    <submittedName>
        <fullName evidence="1">Uncharacterized protein</fullName>
    </submittedName>
</protein>
<proteinExistence type="predicted"/>
<dbReference type="VEuPathDB" id="FungiDB:PSTT_08190"/>
<reference evidence="2" key="3">
    <citation type="journal article" date="2018" name="Mol. Plant Microbe Interact.">
        <title>Genome sequence resources for the wheat stripe rust pathogen (Puccinia striiformis f. sp. tritici) and the barley stripe rust pathogen (Puccinia striiformis f. sp. hordei).</title>
        <authorList>
            <person name="Xia C."/>
            <person name="Wang M."/>
            <person name="Yin C."/>
            <person name="Cornejo O.E."/>
            <person name="Hulbert S.H."/>
            <person name="Chen X."/>
        </authorList>
    </citation>
    <scope>NUCLEOTIDE SEQUENCE [LARGE SCALE GENOMIC DNA]</scope>
    <source>
        <strain evidence="2">93TX-2</strain>
    </source>
</reference>